<protein>
    <recommendedName>
        <fullName evidence="7">Histone deacetylase interacting domain-containing protein</fullName>
    </recommendedName>
</protein>
<dbReference type="Proteomes" id="UP000008311">
    <property type="component" value="Unassembled WGS sequence"/>
</dbReference>
<dbReference type="PANTHER" id="PTHR12346">
    <property type="entry name" value="SIN3B-RELATED"/>
    <property type="match status" value="1"/>
</dbReference>
<dbReference type="Gene3D" id="1.20.1160.11">
    <property type="entry name" value="Paired amphipathic helix"/>
    <property type="match status" value="1"/>
</dbReference>
<organism evidence="5 6">
    <name type="scientific">Ricinus communis</name>
    <name type="common">Castor bean</name>
    <dbReference type="NCBI Taxonomy" id="3988"/>
    <lineage>
        <taxon>Eukaryota</taxon>
        <taxon>Viridiplantae</taxon>
        <taxon>Streptophyta</taxon>
        <taxon>Embryophyta</taxon>
        <taxon>Tracheophyta</taxon>
        <taxon>Spermatophyta</taxon>
        <taxon>Magnoliopsida</taxon>
        <taxon>eudicotyledons</taxon>
        <taxon>Gunneridae</taxon>
        <taxon>Pentapetalae</taxon>
        <taxon>rosids</taxon>
        <taxon>fabids</taxon>
        <taxon>Malpighiales</taxon>
        <taxon>Euphorbiaceae</taxon>
        <taxon>Acalyphoideae</taxon>
        <taxon>Acalypheae</taxon>
        <taxon>Ricinus</taxon>
    </lineage>
</organism>
<evidence type="ECO:0000256" key="2">
    <source>
        <dbReference type="ARBA" id="ARBA00023242"/>
    </source>
</evidence>
<dbReference type="SUPFAM" id="SSF47762">
    <property type="entry name" value="PAH2 domain"/>
    <property type="match status" value="1"/>
</dbReference>
<proteinExistence type="predicted"/>
<name>B9S359_RICCO</name>
<dbReference type="EMBL" id="EQ973857">
    <property type="protein sequence ID" value="EEF41841.1"/>
    <property type="molecule type" value="Genomic_DNA"/>
</dbReference>
<evidence type="ECO:0000256" key="3">
    <source>
        <dbReference type="PROSITE-ProRule" id="PRU00810"/>
    </source>
</evidence>
<dbReference type="InterPro" id="IPR003822">
    <property type="entry name" value="PAH"/>
</dbReference>
<dbReference type="PROSITE" id="PS51477">
    <property type="entry name" value="PAH"/>
    <property type="match status" value="1"/>
</dbReference>
<dbReference type="eggNOG" id="KOG4204">
    <property type="taxonomic scope" value="Eukaryota"/>
</dbReference>
<keyword evidence="6" id="KW-1185">Reference proteome</keyword>
<feature type="region of interest" description="Disordered" evidence="4">
    <location>
        <begin position="87"/>
        <end position="124"/>
    </location>
</feature>
<evidence type="ECO:0000313" key="5">
    <source>
        <dbReference type="EMBL" id="EEF41841.1"/>
    </source>
</evidence>
<evidence type="ECO:0008006" key="7">
    <source>
        <dbReference type="Google" id="ProtNLM"/>
    </source>
</evidence>
<evidence type="ECO:0000313" key="6">
    <source>
        <dbReference type="Proteomes" id="UP000008311"/>
    </source>
</evidence>
<sequence>MERTGKEGLTFFQHVRAKMSKESYFEFLNHFYSYTREKIGKSDLEHAVTAMIGQYPDLLADFFRFLNICENLSSGLSRNNTAEEKKKLAFEESGTDDCSRNPSYRWPPCKDNGSNRTGHESGVLSSDCCVSVPPREGNNRSRKKIRIDQHQEVINKRDDDRDEVDTLMLWLRSAVKYAKILSSSNAKAEEGFSRTHFISCVEHMYGNEASVILEFCEKKDPCAVGAVLVRLNQKIQELTEFKAQMQKIWISI</sequence>
<dbReference type="InParanoid" id="B9S359"/>
<gene>
    <name evidence="5" type="ORF">RCOM_0730420</name>
</gene>
<comment type="subcellular location">
    <subcellularLocation>
        <location evidence="1 3">Nucleus</location>
    </subcellularLocation>
</comment>
<dbReference type="InterPro" id="IPR039774">
    <property type="entry name" value="Sin3-like"/>
</dbReference>
<dbReference type="GO" id="GO:0005634">
    <property type="term" value="C:nucleus"/>
    <property type="evidence" value="ECO:0007669"/>
    <property type="project" value="UniProtKB-SubCell"/>
</dbReference>
<dbReference type="Pfam" id="PF02671">
    <property type="entry name" value="PAH"/>
    <property type="match status" value="1"/>
</dbReference>
<keyword evidence="2 3" id="KW-0539">Nucleus</keyword>
<accession>B9S359</accession>
<evidence type="ECO:0000256" key="4">
    <source>
        <dbReference type="SAM" id="MobiDB-lite"/>
    </source>
</evidence>
<dbReference type="STRING" id="3988.B9S359"/>
<dbReference type="GO" id="GO:0003714">
    <property type="term" value="F:transcription corepressor activity"/>
    <property type="evidence" value="ECO:0007669"/>
    <property type="project" value="InterPro"/>
</dbReference>
<dbReference type="AlphaFoldDB" id="B9S359"/>
<evidence type="ECO:0000256" key="1">
    <source>
        <dbReference type="ARBA" id="ARBA00004123"/>
    </source>
</evidence>
<reference evidence="6" key="1">
    <citation type="journal article" date="2010" name="Nat. Biotechnol.">
        <title>Draft genome sequence of the oilseed species Ricinus communis.</title>
        <authorList>
            <person name="Chan A.P."/>
            <person name="Crabtree J."/>
            <person name="Zhao Q."/>
            <person name="Lorenzi H."/>
            <person name="Orvis J."/>
            <person name="Puiu D."/>
            <person name="Melake-Berhan A."/>
            <person name="Jones K.M."/>
            <person name="Redman J."/>
            <person name="Chen G."/>
            <person name="Cahoon E.B."/>
            <person name="Gedil M."/>
            <person name="Stanke M."/>
            <person name="Haas B.J."/>
            <person name="Wortman J.R."/>
            <person name="Fraser-Liggett C.M."/>
            <person name="Ravel J."/>
            <person name="Rabinowicz P.D."/>
        </authorList>
    </citation>
    <scope>NUCLEOTIDE SEQUENCE [LARGE SCALE GENOMIC DNA]</scope>
    <source>
        <strain evidence="6">cv. Hale</strain>
    </source>
</reference>
<dbReference type="InterPro" id="IPR036600">
    <property type="entry name" value="PAH_sf"/>
</dbReference>